<organism evidence="1 2">
    <name type="scientific">Pararge aegeria aegeria</name>
    <dbReference type="NCBI Taxonomy" id="348720"/>
    <lineage>
        <taxon>Eukaryota</taxon>
        <taxon>Metazoa</taxon>
        <taxon>Ecdysozoa</taxon>
        <taxon>Arthropoda</taxon>
        <taxon>Hexapoda</taxon>
        <taxon>Insecta</taxon>
        <taxon>Pterygota</taxon>
        <taxon>Neoptera</taxon>
        <taxon>Endopterygota</taxon>
        <taxon>Lepidoptera</taxon>
        <taxon>Glossata</taxon>
        <taxon>Ditrysia</taxon>
        <taxon>Papilionoidea</taxon>
        <taxon>Nymphalidae</taxon>
        <taxon>Satyrinae</taxon>
        <taxon>Satyrini</taxon>
        <taxon>Parargina</taxon>
        <taxon>Pararge</taxon>
    </lineage>
</organism>
<dbReference type="Proteomes" id="UP000838756">
    <property type="component" value="Unassembled WGS sequence"/>
</dbReference>
<gene>
    <name evidence="1" type="primary">jg25807</name>
    <name evidence="1" type="ORF">PAEG_LOCUS19706</name>
</gene>
<protein>
    <submittedName>
        <fullName evidence="1">Jg25807 protein</fullName>
    </submittedName>
</protein>
<comment type="caution">
    <text evidence="1">The sequence shown here is derived from an EMBL/GenBank/DDBJ whole genome shotgun (WGS) entry which is preliminary data.</text>
</comment>
<dbReference type="AlphaFoldDB" id="A0A8S4S722"/>
<proteinExistence type="predicted"/>
<evidence type="ECO:0000313" key="2">
    <source>
        <dbReference type="Proteomes" id="UP000838756"/>
    </source>
</evidence>
<keyword evidence="2" id="KW-1185">Reference proteome</keyword>
<dbReference type="EMBL" id="CAKXAJ010025755">
    <property type="protein sequence ID" value="CAH2243596.1"/>
    <property type="molecule type" value="Genomic_DNA"/>
</dbReference>
<reference evidence="1" key="1">
    <citation type="submission" date="2022-03" db="EMBL/GenBank/DDBJ databases">
        <authorList>
            <person name="Lindestad O."/>
        </authorList>
    </citation>
    <scope>NUCLEOTIDE SEQUENCE</scope>
</reference>
<evidence type="ECO:0000313" key="1">
    <source>
        <dbReference type="EMBL" id="CAH2243596.1"/>
    </source>
</evidence>
<accession>A0A8S4S722</accession>
<name>A0A8S4S722_9NEOP</name>
<dbReference type="OrthoDB" id="10256463at2759"/>
<sequence>MRFVFNEKASIWQWVDITFSFRTEQRSRTEEEEYSSSSSVPGPFPHLVVLGPSVVRMATDVAPRWITPASRARSRNLAGPQVAECLMECCRGAKVCCALFCYSIALEHYVYRFFFRLHACSAERAVSYT</sequence>